<name>A0AAN9GQ06_9CAEN</name>
<reference evidence="1 2" key="1">
    <citation type="submission" date="2024-02" db="EMBL/GenBank/DDBJ databases">
        <title>Chromosome-scale genome assembly of the rough periwinkle Littorina saxatilis.</title>
        <authorList>
            <person name="De Jode A."/>
            <person name="Faria R."/>
            <person name="Formenti G."/>
            <person name="Sims Y."/>
            <person name="Smith T.P."/>
            <person name="Tracey A."/>
            <person name="Wood J.M.D."/>
            <person name="Zagrodzka Z.B."/>
            <person name="Johannesson K."/>
            <person name="Butlin R.K."/>
            <person name="Leder E.H."/>
        </authorList>
    </citation>
    <scope>NUCLEOTIDE SEQUENCE [LARGE SCALE GENOMIC DNA]</scope>
    <source>
        <strain evidence="1">Snail1</strain>
        <tissue evidence="1">Muscle</tissue>
    </source>
</reference>
<dbReference type="Proteomes" id="UP001374579">
    <property type="component" value="Unassembled WGS sequence"/>
</dbReference>
<protein>
    <submittedName>
        <fullName evidence="1">Uncharacterized protein</fullName>
    </submittedName>
</protein>
<comment type="caution">
    <text evidence="1">The sequence shown here is derived from an EMBL/GenBank/DDBJ whole genome shotgun (WGS) entry which is preliminary data.</text>
</comment>
<organism evidence="1 2">
    <name type="scientific">Littorina saxatilis</name>
    <dbReference type="NCBI Taxonomy" id="31220"/>
    <lineage>
        <taxon>Eukaryota</taxon>
        <taxon>Metazoa</taxon>
        <taxon>Spiralia</taxon>
        <taxon>Lophotrochozoa</taxon>
        <taxon>Mollusca</taxon>
        <taxon>Gastropoda</taxon>
        <taxon>Caenogastropoda</taxon>
        <taxon>Littorinimorpha</taxon>
        <taxon>Littorinoidea</taxon>
        <taxon>Littorinidae</taxon>
        <taxon>Littorina</taxon>
    </lineage>
</organism>
<gene>
    <name evidence="1" type="ORF">V1264_002255</name>
</gene>
<proteinExistence type="predicted"/>
<dbReference type="EMBL" id="JBAMIC010000001">
    <property type="protein sequence ID" value="KAK7116598.1"/>
    <property type="molecule type" value="Genomic_DNA"/>
</dbReference>
<dbReference type="AlphaFoldDB" id="A0AAN9GQ06"/>
<accession>A0AAN9GQ06</accession>
<sequence>MSIQETVGRYEGPVRTNNSQRINLQARRIADDEAMAVKLALADKEFDVNEKAKWAERLEEKVGYKRATYAIKQCNAEVKQGAIAAIMVRRRALEVQMQREMEQYNTELATQGKTFHTQRI</sequence>
<dbReference type="Pfam" id="PF15104">
    <property type="entry name" value="CFAP141"/>
    <property type="match status" value="1"/>
</dbReference>
<evidence type="ECO:0000313" key="2">
    <source>
        <dbReference type="Proteomes" id="UP001374579"/>
    </source>
</evidence>
<dbReference type="InterPro" id="IPR029375">
    <property type="entry name" value="CFAP141"/>
</dbReference>
<evidence type="ECO:0000313" key="1">
    <source>
        <dbReference type="EMBL" id="KAK7116598.1"/>
    </source>
</evidence>
<keyword evidence="2" id="KW-1185">Reference proteome</keyword>